<evidence type="ECO:0000313" key="5">
    <source>
        <dbReference type="EMBL" id="OPL33929.1"/>
    </source>
</evidence>
<dbReference type="EMBL" id="KV581133">
    <property type="protein sequence ID" value="OPL33929.1"/>
    <property type="molecule type" value="Genomic_DNA"/>
</dbReference>
<feature type="domain" description="VWFD" evidence="4">
    <location>
        <begin position="394"/>
        <end position="577"/>
    </location>
</feature>
<dbReference type="InterPro" id="IPR001846">
    <property type="entry name" value="VWF_type-D"/>
</dbReference>
<gene>
    <name evidence="5" type="ORF">AM593_07796</name>
</gene>
<dbReference type="InterPro" id="IPR050780">
    <property type="entry name" value="Mucin_vWF_Thrombospondin_sf"/>
</dbReference>
<evidence type="ECO:0000256" key="2">
    <source>
        <dbReference type="ARBA" id="ARBA00023180"/>
    </source>
</evidence>
<comment type="caution">
    <text evidence="5">The sequence shown here is derived from an EMBL/GenBank/DDBJ whole genome shotgun (WGS) entry which is preliminary data.</text>
</comment>
<dbReference type="PANTHER" id="PTHR11339:SF386">
    <property type="entry name" value="HEMOLECTIN, ISOFORM A"/>
    <property type="match status" value="1"/>
</dbReference>
<dbReference type="GO" id="GO:0031012">
    <property type="term" value="C:extracellular matrix"/>
    <property type="evidence" value="ECO:0007669"/>
    <property type="project" value="TreeGrafter"/>
</dbReference>
<dbReference type="GO" id="GO:0005615">
    <property type="term" value="C:extracellular space"/>
    <property type="evidence" value="ECO:0007669"/>
    <property type="project" value="TreeGrafter"/>
</dbReference>
<evidence type="ECO:0000313" key="6">
    <source>
        <dbReference type="Proteomes" id="UP000266721"/>
    </source>
</evidence>
<keyword evidence="1" id="KW-1015">Disulfide bond</keyword>
<keyword evidence="6" id="KW-1185">Reference proteome</keyword>
<evidence type="ECO:0000259" key="4">
    <source>
        <dbReference type="PROSITE" id="PS51233"/>
    </source>
</evidence>
<proteinExistence type="predicted"/>
<feature type="compositionally biased region" description="Basic residues" evidence="3">
    <location>
        <begin position="650"/>
        <end position="661"/>
    </location>
</feature>
<reference evidence="5 6" key="1">
    <citation type="journal article" date="2016" name="PLoS ONE">
        <title>A First Insight into the Genome of the Filter-Feeder Mussel Mytilus galloprovincialis.</title>
        <authorList>
            <person name="Murgarella M."/>
            <person name="Puiu D."/>
            <person name="Novoa B."/>
            <person name="Figueras A."/>
            <person name="Posada D."/>
            <person name="Canchaya C."/>
        </authorList>
    </citation>
    <scope>NUCLEOTIDE SEQUENCE [LARGE SCALE GENOMIC DNA]</scope>
    <source>
        <tissue evidence="5">Muscle</tissue>
    </source>
</reference>
<feature type="region of interest" description="Disordered" evidence="3">
    <location>
        <begin position="650"/>
        <end position="687"/>
    </location>
</feature>
<dbReference type="PANTHER" id="PTHR11339">
    <property type="entry name" value="EXTRACELLULAR MATRIX GLYCOPROTEIN RELATED"/>
    <property type="match status" value="1"/>
</dbReference>
<dbReference type="Pfam" id="PF00094">
    <property type="entry name" value="VWD"/>
    <property type="match status" value="1"/>
</dbReference>
<organism evidence="5 6">
    <name type="scientific">Mytilus galloprovincialis</name>
    <name type="common">Mediterranean mussel</name>
    <dbReference type="NCBI Taxonomy" id="29158"/>
    <lineage>
        <taxon>Eukaryota</taxon>
        <taxon>Metazoa</taxon>
        <taxon>Spiralia</taxon>
        <taxon>Lophotrochozoa</taxon>
        <taxon>Mollusca</taxon>
        <taxon>Bivalvia</taxon>
        <taxon>Autobranchia</taxon>
        <taxon>Pteriomorphia</taxon>
        <taxon>Mytilida</taxon>
        <taxon>Mytiloidea</taxon>
        <taxon>Mytilidae</taxon>
        <taxon>Mytilinae</taxon>
        <taxon>Mytilus</taxon>
    </lineage>
</organism>
<sequence>MVTDKKCSKNVADPCSTTEHINDWQRSVAFATDTTQICDNILAEGWYRVISGAGELMPTECPVGGLRCNTAKPIYLYTDDLPAGEEAYPAVGVTVTRTAYASNYDGKELPCENGTTSENGFSPGCDTFPDVEVTPFVKATLTETEAVNDYNWLMVYSKATFECHANDLTDGYKYKTRWYINDIEMKDAIIEGLSKTDVEAGLGRMLEEHWTSEFKPNMIVKCAIQVGGDGFGTYGPQHYSDIDPSSSTDYQVFEGEELHIPAELTMPLSCSWPKEQKPNIIENIKQNDCVLVLLNGVPDYQLNGEECINGITKDGIIFNSETCGIKFSHNNWQEKQIIKIMGQTDQVVNVADRIVLLRLYNSDEVLPDTRYWKNIHLPDIKVYVKDKDIATLGRSCYSHNDPHMRTFDQKNYELQLHQGLTEGEYIMYKHDRLPLQVSAYFRKCSTAILCNCGIAVRSGDSLFVANYCETNYKGHRKTNRYMTQRLCDDQSLTVAKTGTTFSITLPTGTKVTFNYGSSSVDGINIIPSVLDTGMTKGLCGIYNGNSNDDFIPRDQLAPVTDIKTFASSWQVKGAYADETLFDPEGELKETIYNGQQYCTCVSPDDVYPHGSPEFNCELTAAMKPCRDTKTPLGVFTADCATVAARKKRSASYKGKAARQKRSTSDYEPPSYPMVSDDEPSVTLRSKR</sequence>
<feature type="non-terminal residue" evidence="5">
    <location>
        <position position="1"/>
    </location>
</feature>
<dbReference type="SMR" id="A0A3L5TVE2"/>
<accession>A0A3L5TVE2</accession>
<keyword evidence="2" id="KW-0325">Glycoprotein</keyword>
<evidence type="ECO:0000256" key="3">
    <source>
        <dbReference type="SAM" id="MobiDB-lite"/>
    </source>
</evidence>
<dbReference type="PROSITE" id="PS51233">
    <property type="entry name" value="VWFD"/>
    <property type="match status" value="1"/>
</dbReference>
<dbReference type="Proteomes" id="UP000266721">
    <property type="component" value="Unassembled WGS sequence"/>
</dbReference>
<name>A0A3L5TVE2_MYTGA</name>
<dbReference type="AlphaFoldDB" id="A0A3L5TVE2"/>
<protein>
    <recommendedName>
        <fullName evidence="4">VWFD domain-containing protein</fullName>
    </recommendedName>
</protein>
<evidence type="ECO:0000256" key="1">
    <source>
        <dbReference type="ARBA" id="ARBA00023157"/>
    </source>
</evidence>